<dbReference type="InterPro" id="IPR031468">
    <property type="entry name" value="SMP_LBD"/>
</dbReference>
<dbReference type="PANTHER" id="PTHR13466">
    <property type="entry name" value="TEX2 PROTEIN-RELATED"/>
    <property type="match status" value="1"/>
</dbReference>
<feature type="region of interest" description="Disordered" evidence="9">
    <location>
        <begin position="630"/>
        <end position="739"/>
    </location>
</feature>
<keyword evidence="5 10" id="KW-1133">Transmembrane helix</keyword>
<evidence type="ECO:0000313" key="12">
    <source>
        <dbReference type="EMBL" id="PMD54305.1"/>
    </source>
</evidence>
<dbReference type="EMBL" id="KZ613866">
    <property type="protein sequence ID" value="PMD54305.1"/>
    <property type="molecule type" value="Genomic_DNA"/>
</dbReference>
<feature type="compositionally biased region" description="Low complexity" evidence="9">
    <location>
        <begin position="565"/>
        <end position="577"/>
    </location>
</feature>
<dbReference type="InParanoid" id="A0A2J6SU43"/>
<name>A0A2J6SU43_9HELO</name>
<feature type="region of interest" description="Disordered" evidence="9">
    <location>
        <begin position="758"/>
        <end position="863"/>
    </location>
</feature>
<evidence type="ECO:0000256" key="9">
    <source>
        <dbReference type="SAM" id="MobiDB-lite"/>
    </source>
</evidence>
<feature type="compositionally biased region" description="Polar residues" evidence="9">
    <location>
        <begin position="724"/>
        <end position="736"/>
    </location>
</feature>
<evidence type="ECO:0000256" key="8">
    <source>
        <dbReference type="ARBA" id="ARBA00023136"/>
    </source>
</evidence>
<evidence type="ECO:0000256" key="2">
    <source>
        <dbReference type="ARBA" id="ARBA00022448"/>
    </source>
</evidence>
<dbReference type="OrthoDB" id="26740at2759"/>
<evidence type="ECO:0000256" key="4">
    <source>
        <dbReference type="ARBA" id="ARBA00022824"/>
    </source>
</evidence>
<keyword evidence="8 10" id="KW-0472">Membrane</keyword>
<dbReference type="GO" id="GO:0005789">
    <property type="term" value="C:endoplasmic reticulum membrane"/>
    <property type="evidence" value="ECO:0007669"/>
    <property type="project" value="UniProtKB-SubCell"/>
</dbReference>
<feature type="compositionally biased region" description="Pro residues" evidence="9">
    <location>
        <begin position="787"/>
        <end position="797"/>
    </location>
</feature>
<evidence type="ECO:0000256" key="1">
    <source>
        <dbReference type="ARBA" id="ARBA00004586"/>
    </source>
</evidence>
<dbReference type="Proteomes" id="UP000235371">
    <property type="component" value="Unassembled WGS sequence"/>
</dbReference>
<gene>
    <name evidence="12" type="ORF">K444DRAFT_618773</name>
</gene>
<dbReference type="PANTHER" id="PTHR13466:SF19">
    <property type="entry name" value="NUCLEUS-VACUOLE JUNCTION PROTEIN 2"/>
    <property type="match status" value="1"/>
</dbReference>
<dbReference type="GO" id="GO:1990456">
    <property type="term" value="P:mitochondrion-endoplasmic reticulum membrane tethering"/>
    <property type="evidence" value="ECO:0007669"/>
    <property type="project" value="TreeGrafter"/>
</dbReference>
<dbReference type="Pfam" id="PF26547">
    <property type="entry name" value="PDZD8_N"/>
    <property type="match status" value="1"/>
</dbReference>
<feature type="compositionally biased region" description="Polar residues" evidence="9">
    <location>
        <begin position="630"/>
        <end position="641"/>
    </location>
</feature>
<feature type="compositionally biased region" description="Basic and acidic residues" evidence="9">
    <location>
        <begin position="657"/>
        <end position="667"/>
    </location>
</feature>
<dbReference type="STRING" id="1095630.A0A2J6SU43"/>
<keyword evidence="3 10" id="KW-0812">Transmembrane</keyword>
<keyword evidence="4" id="KW-0256">Endoplasmic reticulum</keyword>
<proteinExistence type="predicted"/>
<dbReference type="InterPro" id="IPR058801">
    <property type="entry name" value="PDZD8_N"/>
</dbReference>
<feature type="transmembrane region" description="Helical" evidence="10">
    <location>
        <begin position="7"/>
        <end position="33"/>
    </location>
</feature>
<keyword evidence="7" id="KW-0446">Lipid-binding</keyword>
<evidence type="ECO:0000256" key="3">
    <source>
        <dbReference type="ARBA" id="ARBA00022692"/>
    </source>
</evidence>
<feature type="compositionally biased region" description="Basic and acidic residues" evidence="9">
    <location>
        <begin position="850"/>
        <end position="863"/>
    </location>
</feature>
<dbReference type="GO" id="GO:0032865">
    <property type="term" value="C:ERMES complex"/>
    <property type="evidence" value="ECO:0007669"/>
    <property type="project" value="TreeGrafter"/>
</dbReference>
<evidence type="ECO:0000256" key="6">
    <source>
        <dbReference type="ARBA" id="ARBA00023055"/>
    </source>
</evidence>
<feature type="domain" description="SMP-LTD" evidence="11">
    <location>
        <begin position="280"/>
        <end position="473"/>
    </location>
</feature>
<dbReference type="CDD" id="cd21675">
    <property type="entry name" value="SMP_TEX2"/>
    <property type="match status" value="1"/>
</dbReference>
<evidence type="ECO:0000256" key="7">
    <source>
        <dbReference type="ARBA" id="ARBA00023121"/>
    </source>
</evidence>
<accession>A0A2J6SU43</accession>
<feature type="compositionally biased region" description="Low complexity" evidence="9">
    <location>
        <begin position="675"/>
        <end position="688"/>
    </location>
</feature>
<evidence type="ECO:0000256" key="10">
    <source>
        <dbReference type="SAM" id="Phobius"/>
    </source>
</evidence>
<dbReference type="FunCoup" id="A0A2J6SU43">
    <property type="interactions" value="32"/>
</dbReference>
<dbReference type="PROSITE" id="PS51847">
    <property type="entry name" value="SMP"/>
    <property type="match status" value="1"/>
</dbReference>
<sequence>MMGGLLAFLFVYILGGLTFLPLIVIAILAHAYLTFPIRDDTAYREDETGPIVQPGDDVDAIKRAQKTLGEKFQPRSGHEADVAAAYFSVSREYTPNGINAKPPERNTPVGSATVSAASPSVYQSMYRSIFDRKSNNSPLDNKGVGKPQKRGGNVFYVVLRHGHLMLFDDDEQLEVRHVISLAHHEVSVYSGGDETPEGELFIKRNALCLSRRTDIGEITPDGRASKPFYLFSENCSMKEDFYFTLLRNQERNPGQKYQPPIPIQYDVKDIITLVQRLHSSEEHLQTRWINAAIGRVFLALYKTSEVSNFIRSKITKKISRVKRPSFLSNISLRDIDMGEAAPVITNPRLKDLTVDGELVVEADVKYSGNFRIEVAAVARIELGTRFKAREVNLLLAVVVKRVEGHAMIRIKPPPSNRLWLTFQTMPKIDMTIEPIVSARQITYTVILRQIENRIKEVIAESLVFPNWDDSPFYHTENKPWRGGIWADDTQPGRPEDPEIAAAQDGDVDEVAHLEAGDDNEESFMALPHVEKSMSTPLIDASPPNTAYARKGAKSVLNLGLNLGQSKSSGSSTSIETHPSSEKPKALRSGSFATTSSPLVSTDITNADAIKASNSTPPEHSHAMAAISALSQTSTPVGSPSRPSRIDKAGSQSSVSSRESEQSEKDTQNDLTPQASINISSSNPFSNPSSYPPSPASMSNASFRSEAPSTRSFGSLGRDLRRENTNSTASSGKSSTAETKRLSLAAVSNAAATAKKWGWNAIQRHGDQKADGPSDDPPRPLVMGRGQPLPPPGVPLPPPDKKTKTAPMPVPKRKPIPPPNIPTKTKDAGIEANGLHIQRHPIPPPPLPKRPSREEPKQDVDHGDDGLLVVEAPAGDSEPTTPMIEHVPSYIQPWVDDVDEAEEQEISLHEPPALPKRRPAHRVLSSSPEEDGPRLPSWVSAQEEEARAKSSFVDEDAGL</sequence>
<comment type="subcellular location">
    <subcellularLocation>
        <location evidence="1">Endoplasmic reticulum membrane</location>
    </subcellularLocation>
</comment>
<dbReference type="GO" id="GO:0015914">
    <property type="term" value="P:phospholipid transport"/>
    <property type="evidence" value="ECO:0007669"/>
    <property type="project" value="TreeGrafter"/>
</dbReference>
<evidence type="ECO:0000256" key="5">
    <source>
        <dbReference type="ARBA" id="ARBA00022989"/>
    </source>
</evidence>
<feature type="compositionally biased region" description="Basic and acidic residues" evidence="9">
    <location>
        <begin position="763"/>
        <end position="777"/>
    </location>
</feature>
<evidence type="ECO:0000313" key="13">
    <source>
        <dbReference type="Proteomes" id="UP000235371"/>
    </source>
</evidence>
<keyword evidence="2" id="KW-0813">Transport</keyword>
<evidence type="ECO:0000259" key="11">
    <source>
        <dbReference type="PROSITE" id="PS51847"/>
    </source>
</evidence>
<protein>
    <recommendedName>
        <fullName evidence="11">SMP-LTD domain-containing protein</fullName>
    </recommendedName>
</protein>
<dbReference type="Pfam" id="PF15413">
    <property type="entry name" value="PH_11"/>
    <property type="match status" value="1"/>
</dbReference>
<keyword evidence="6" id="KW-0445">Lipid transport</keyword>
<dbReference type="RefSeq" id="XP_024731209.1">
    <property type="nucleotide sequence ID" value="XM_024881393.1"/>
</dbReference>
<keyword evidence="13" id="KW-1185">Reference proteome</keyword>
<organism evidence="12 13">
    <name type="scientific">Hyaloscypha bicolor E</name>
    <dbReference type="NCBI Taxonomy" id="1095630"/>
    <lineage>
        <taxon>Eukaryota</taxon>
        <taxon>Fungi</taxon>
        <taxon>Dikarya</taxon>
        <taxon>Ascomycota</taxon>
        <taxon>Pezizomycotina</taxon>
        <taxon>Leotiomycetes</taxon>
        <taxon>Helotiales</taxon>
        <taxon>Hyaloscyphaceae</taxon>
        <taxon>Hyaloscypha</taxon>
        <taxon>Hyaloscypha bicolor</taxon>
    </lineage>
</organism>
<feature type="region of interest" description="Disordered" evidence="9">
    <location>
        <begin position="895"/>
        <end position="958"/>
    </location>
</feature>
<reference evidence="12 13" key="1">
    <citation type="submission" date="2016-04" db="EMBL/GenBank/DDBJ databases">
        <title>A degradative enzymes factory behind the ericoid mycorrhizal symbiosis.</title>
        <authorList>
            <consortium name="DOE Joint Genome Institute"/>
            <person name="Martino E."/>
            <person name="Morin E."/>
            <person name="Grelet G."/>
            <person name="Kuo A."/>
            <person name="Kohler A."/>
            <person name="Daghino S."/>
            <person name="Barry K."/>
            <person name="Choi C."/>
            <person name="Cichocki N."/>
            <person name="Clum A."/>
            <person name="Copeland A."/>
            <person name="Hainaut M."/>
            <person name="Haridas S."/>
            <person name="Labutti K."/>
            <person name="Lindquist E."/>
            <person name="Lipzen A."/>
            <person name="Khouja H.-R."/>
            <person name="Murat C."/>
            <person name="Ohm R."/>
            <person name="Olson A."/>
            <person name="Spatafora J."/>
            <person name="Veneault-Fourrey C."/>
            <person name="Henrissat B."/>
            <person name="Grigoriev I."/>
            <person name="Martin F."/>
            <person name="Perotto S."/>
        </authorList>
    </citation>
    <scope>NUCLEOTIDE SEQUENCE [LARGE SCALE GENOMIC DNA]</scope>
    <source>
        <strain evidence="12 13">E</strain>
    </source>
</reference>
<dbReference type="AlphaFoldDB" id="A0A2J6SU43"/>
<feature type="region of interest" description="Disordered" evidence="9">
    <location>
        <begin position="564"/>
        <end position="598"/>
    </location>
</feature>
<dbReference type="GO" id="GO:0008289">
    <property type="term" value="F:lipid binding"/>
    <property type="evidence" value="ECO:0007669"/>
    <property type="project" value="UniProtKB-KW"/>
</dbReference>
<feature type="compositionally biased region" description="Acidic residues" evidence="9">
    <location>
        <begin position="895"/>
        <end position="904"/>
    </location>
</feature>
<dbReference type="GeneID" id="36589470"/>